<dbReference type="PANTHER" id="PTHR35895">
    <property type="entry name" value="CHROMOSOME 16, WHOLE GENOME SHOTGUN SEQUENCE"/>
    <property type="match status" value="1"/>
</dbReference>
<evidence type="ECO:0000259" key="5">
    <source>
        <dbReference type="Pfam" id="PF26153"/>
    </source>
</evidence>
<feature type="compositionally biased region" description="Polar residues" evidence="1">
    <location>
        <begin position="31"/>
        <end position="45"/>
    </location>
</feature>
<dbReference type="Pfam" id="PF26150">
    <property type="entry name" value="LEA-2_4"/>
    <property type="match status" value="1"/>
</dbReference>
<keyword evidence="2" id="KW-1133">Transmembrane helix</keyword>
<evidence type="ECO:0000313" key="6">
    <source>
        <dbReference type="EMBL" id="GAD99959.1"/>
    </source>
</evidence>
<feature type="domain" description="Tag1 C-terminal" evidence="3">
    <location>
        <begin position="477"/>
        <end position="590"/>
    </location>
</feature>
<feature type="domain" description="Tag1-like fourth Ig-like" evidence="4">
    <location>
        <begin position="602"/>
        <end position="717"/>
    </location>
</feature>
<dbReference type="AlphaFoldDB" id="V5FPJ7"/>
<feature type="domain" description="Tag1-like fifth Ig-like" evidence="5">
    <location>
        <begin position="748"/>
        <end position="857"/>
    </location>
</feature>
<dbReference type="OrthoDB" id="5596576at2759"/>
<keyword evidence="2" id="KW-0812">Transmembrane</keyword>
<gene>
    <name evidence="6" type="ORF">PVAR5_8690</name>
</gene>
<dbReference type="PANTHER" id="PTHR35895:SF3">
    <property type="entry name" value="PRE-RRNA PROCESSING PROTEIN"/>
    <property type="match status" value="1"/>
</dbReference>
<dbReference type="eggNOG" id="ENOG502QZVV">
    <property type="taxonomic scope" value="Eukaryota"/>
</dbReference>
<dbReference type="InterPro" id="IPR046368">
    <property type="entry name" value="Tag1"/>
</dbReference>
<dbReference type="Pfam" id="PF26153">
    <property type="entry name" value="LEA-2L_5"/>
    <property type="match status" value="1"/>
</dbReference>
<dbReference type="InterPro" id="IPR055011">
    <property type="entry name" value="Tag1_C"/>
</dbReference>
<feature type="compositionally biased region" description="Low complexity" evidence="1">
    <location>
        <begin position="64"/>
        <end position="75"/>
    </location>
</feature>
<dbReference type="InterPro" id="IPR059065">
    <property type="entry name" value="Ig_Tag1-like_4th"/>
</dbReference>
<comment type="caution">
    <text evidence="6">The sequence shown here is derived from an EMBL/GenBank/DDBJ whole genome shotgun (WGS) entry which is preliminary data.</text>
</comment>
<evidence type="ECO:0000256" key="2">
    <source>
        <dbReference type="SAM" id="Phobius"/>
    </source>
</evidence>
<dbReference type="GO" id="GO:0000329">
    <property type="term" value="C:fungal-type vacuole membrane"/>
    <property type="evidence" value="ECO:0007669"/>
    <property type="project" value="InterPro"/>
</dbReference>
<organism evidence="6 7">
    <name type="scientific">Byssochlamys spectabilis (strain No. 5 / NBRC 109023)</name>
    <name type="common">Paecilomyces variotii</name>
    <dbReference type="NCBI Taxonomy" id="1356009"/>
    <lineage>
        <taxon>Eukaryota</taxon>
        <taxon>Fungi</taxon>
        <taxon>Dikarya</taxon>
        <taxon>Ascomycota</taxon>
        <taxon>Pezizomycotina</taxon>
        <taxon>Eurotiomycetes</taxon>
        <taxon>Eurotiomycetidae</taxon>
        <taxon>Eurotiales</taxon>
        <taxon>Thermoascaceae</taxon>
        <taxon>Paecilomyces</taxon>
    </lineage>
</organism>
<evidence type="ECO:0008006" key="8">
    <source>
        <dbReference type="Google" id="ProtNLM"/>
    </source>
</evidence>
<proteinExistence type="predicted"/>
<reference evidence="7" key="1">
    <citation type="journal article" date="2014" name="Genome Announc.">
        <title>Draft genome sequence of the formaldehyde-resistant fungus Byssochlamys spectabilis No. 5 (anamorph Paecilomyces variotii No. 5) (NBRC109023).</title>
        <authorList>
            <person name="Oka T."/>
            <person name="Ekino K."/>
            <person name="Fukuda K."/>
            <person name="Nomura Y."/>
        </authorList>
    </citation>
    <scope>NUCLEOTIDE SEQUENCE [LARGE SCALE GENOMIC DNA]</scope>
    <source>
        <strain evidence="7">No. 5 / NBRC 109023</strain>
    </source>
</reference>
<accession>V5FPJ7</accession>
<evidence type="ECO:0000256" key="1">
    <source>
        <dbReference type="SAM" id="MobiDB-lite"/>
    </source>
</evidence>
<protein>
    <recommendedName>
        <fullName evidence="8">Pre-rRNA processing protein</fullName>
    </recommendedName>
</protein>
<evidence type="ECO:0000313" key="7">
    <source>
        <dbReference type="Proteomes" id="UP000018001"/>
    </source>
</evidence>
<feature type="region of interest" description="Disordered" evidence="1">
    <location>
        <begin position="1"/>
        <end position="82"/>
    </location>
</feature>
<dbReference type="Proteomes" id="UP000018001">
    <property type="component" value="Unassembled WGS sequence"/>
</dbReference>
<feature type="transmembrane region" description="Helical" evidence="2">
    <location>
        <begin position="91"/>
        <end position="110"/>
    </location>
</feature>
<dbReference type="Pfam" id="PF26174">
    <property type="entry name" value="LEA-2_1"/>
    <property type="match status" value="1"/>
</dbReference>
<feature type="compositionally biased region" description="Low complexity" evidence="1">
    <location>
        <begin position="16"/>
        <end position="30"/>
    </location>
</feature>
<keyword evidence="2" id="KW-0472">Membrane</keyword>
<evidence type="ECO:0000259" key="3">
    <source>
        <dbReference type="Pfam" id="PF22786"/>
    </source>
</evidence>
<name>V5FPJ7_BYSSN</name>
<dbReference type="InterPro" id="IPR059066">
    <property type="entry name" value="Ig_Tag1-like_5th"/>
</dbReference>
<dbReference type="EMBL" id="BAUL01000340">
    <property type="protein sequence ID" value="GAD99959.1"/>
    <property type="molecule type" value="Genomic_DNA"/>
</dbReference>
<sequence>MTDDDVNAPLLDRASRSPSPQRSVRSGRSGYQQKSSPFVLSTESTPLLLRREDASRYGSELEATSSPPTSRDSSPYQTPDESKARRRWPTYLALAVLSVVVIAILILGFVTPSAVKEYAEQAVVFNPTNLSINSSTAAGVRARVQGDFVLDASRVRKKSVRDLGRFGTWIAREVETGESEVQVYLPEYGNVLIGTASVPSIKANIRNGHVNHIDFLTDLVAGDITGIRPIANDWLAGRLGQLRFKATTAVALKSGLLSLGTQVLSDTVTFSGRDLPQFPEFNITKLNVHEAHIPGNKEAMAVDVSATVLNGYPFKLTVPPLGFDILVPNCSPGDPYILVADAITQTVHVQPKQPTALDVSGLIHHLPAQLTKACPGQKSSPLDLLVANYIQGLETTIFIRGADSPSDETPPWIVDLMKSVTVPLPFTGHTFDNLIRNFSMTNVHFSLPDPLAEPGSPEAQPKISALVNVLINLPEQMNFGVDIPRVRANADVFYHGNKLGFLDLKKWQSANATRLEGPDGLPSLSVVFDVKDAPLHVTDEDVFSEAIQSLIFGGKPISLKVSADVDAEVKTALGQFLIRKIPAEGKINVKPPYGQSLTDINPRVESLKLLHTTETSVLVQAVVNFTNPTKYAATIPLADLLLSYNGTGIAHLIMRDISVIPGSNSGVSLELLWNPSDSNGTDGVTAGRDMLSQYVSGMNTTVSIQSHEGTIPALPELGRAFSALRLDLRVPRLHPGAPGDDNEDPDGDDRPHFIKDATFHLWSSTAVFTLLSPFAETTVFVTSVDAVAFYNHTEPLAKILYTLPFAVPPGESETPRLPVDLNVNDAGLDVLKRALGGTLRMDALAKIGVRMGEYSTVILYKGKGIGAKVRI</sequence>
<dbReference type="Pfam" id="PF22786">
    <property type="entry name" value="Tag1_C"/>
    <property type="match status" value="1"/>
</dbReference>
<dbReference type="InParanoid" id="V5FPJ7"/>
<dbReference type="HOGENOM" id="CLU_006918_0_0_1"/>
<evidence type="ECO:0000259" key="4">
    <source>
        <dbReference type="Pfam" id="PF26150"/>
    </source>
</evidence>
<keyword evidence="7" id="KW-1185">Reference proteome</keyword>